<evidence type="ECO:0000256" key="8">
    <source>
        <dbReference type="SAM" id="MobiDB-lite"/>
    </source>
</evidence>
<dbReference type="InterPro" id="IPR008676">
    <property type="entry name" value="MRG"/>
</dbReference>
<dbReference type="InterPro" id="IPR016197">
    <property type="entry name" value="Chromo-like_dom_sf"/>
</dbReference>
<dbReference type="SUPFAM" id="SSF54160">
    <property type="entry name" value="Chromo domain-like"/>
    <property type="match status" value="1"/>
</dbReference>
<evidence type="ECO:0000259" key="10">
    <source>
        <dbReference type="Pfam" id="PF22732"/>
    </source>
</evidence>
<dbReference type="eggNOG" id="KOG3001">
    <property type="taxonomic scope" value="Eukaryota"/>
</dbReference>
<dbReference type="InterPro" id="IPR026541">
    <property type="entry name" value="MRG_dom"/>
</dbReference>
<dbReference type="FunCoup" id="G8YE96">
    <property type="interactions" value="1156"/>
</dbReference>
<keyword evidence="5" id="KW-0805">Transcription regulation</keyword>
<evidence type="ECO:0000256" key="2">
    <source>
        <dbReference type="ARBA" id="ARBA00009093"/>
    </source>
</evidence>
<name>G8YE96_PICSO</name>
<keyword evidence="12" id="KW-1185">Reference proteome</keyword>
<dbReference type="Gene3D" id="1.10.274.30">
    <property type="entry name" value="MRG domain"/>
    <property type="match status" value="1"/>
</dbReference>
<sequence>MEAKTEDAEEKSSGSNLRPNDRVLAYHGPLIYEAKVLKIHEDNKSFVEDHEGKHESIEGSGLPDTYMGVRAYLVHYRGWKSKWDEWVTNDRILEWNENNINKQRELKQRLKEEKERQREKLRPKPKSESGPGRKRAASAESAGASSTPAAATPAAPTQQKRRKADSGDRSRGYEVAINIRRELKYLLVDDWEFVTKERKVIDVPAAKPVSTIIADYCNHKKAQKASRAAMDVVDEVAAGLRVYFDKSLGIMLLYKLERLQYLNLLKKIPDFTPSDVYGLEHLLRLFVSLPGLISQTAMDPTSISVLLAQCKDFLDYITDNLALYTNEYVNVSPAYDSLARS</sequence>
<dbReference type="PANTHER" id="PTHR10880:SF15">
    <property type="entry name" value="MSL COMPLEX SUBUNIT 3"/>
    <property type="match status" value="1"/>
</dbReference>
<dbReference type="OrthoDB" id="124855at2759"/>
<gene>
    <name evidence="11" type="primary">Piso0_002153</name>
    <name evidence="11" type="ORF">GNLVRS01_PISO0I04012g</name>
</gene>
<proteinExistence type="inferred from homology"/>
<feature type="region of interest" description="Disordered" evidence="8">
    <location>
        <begin position="110"/>
        <end position="169"/>
    </location>
</feature>
<dbReference type="GO" id="GO:0006325">
    <property type="term" value="P:chromatin organization"/>
    <property type="evidence" value="ECO:0007669"/>
    <property type="project" value="UniProtKB-KW"/>
</dbReference>
<dbReference type="InParanoid" id="G8YE96"/>
<dbReference type="AlphaFoldDB" id="G8YE96"/>
<dbReference type="Pfam" id="PF22732">
    <property type="entry name" value="MSL3_chromo-like"/>
    <property type="match status" value="1"/>
</dbReference>
<evidence type="ECO:0000313" key="12">
    <source>
        <dbReference type="Proteomes" id="UP000005222"/>
    </source>
</evidence>
<evidence type="ECO:0000259" key="9">
    <source>
        <dbReference type="Pfam" id="PF05712"/>
    </source>
</evidence>
<keyword evidence="4" id="KW-0156">Chromatin regulator</keyword>
<dbReference type="EMBL" id="FO082051">
    <property type="protein sequence ID" value="CCE81495.1"/>
    <property type="molecule type" value="Genomic_DNA"/>
</dbReference>
<dbReference type="InterPro" id="IPR038217">
    <property type="entry name" value="MRG_C_sf"/>
</dbReference>
<dbReference type="Proteomes" id="UP000005222">
    <property type="component" value="Chromosome I"/>
</dbReference>
<dbReference type="PANTHER" id="PTHR10880">
    <property type="entry name" value="MORTALITY FACTOR 4-LIKE PROTEIN"/>
    <property type="match status" value="1"/>
</dbReference>
<keyword evidence="7" id="KW-0539">Nucleus</keyword>
<feature type="compositionally biased region" description="Basic and acidic residues" evidence="8">
    <location>
        <begin position="1"/>
        <end position="12"/>
    </location>
</feature>
<accession>G8YE96</accession>
<dbReference type="Pfam" id="PF05712">
    <property type="entry name" value="MRG"/>
    <property type="match status" value="1"/>
</dbReference>
<evidence type="ECO:0000256" key="5">
    <source>
        <dbReference type="ARBA" id="ARBA00023015"/>
    </source>
</evidence>
<dbReference type="InterPro" id="IPR053820">
    <property type="entry name" value="MSL3_chromo-like"/>
</dbReference>
<feature type="domain" description="MSL3 chromodomain-like" evidence="10">
    <location>
        <begin position="69"/>
        <end position="107"/>
    </location>
</feature>
<feature type="compositionally biased region" description="Basic and acidic residues" evidence="8">
    <location>
        <begin position="110"/>
        <end position="127"/>
    </location>
</feature>
<protein>
    <recommendedName>
        <fullName evidence="3">Chromatin modification-related protein EAF3</fullName>
    </recommendedName>
</protein>
<reference evidence="11 12" key="1">
    <citation type="journal article" date="2012" name="G3 (Bethesda)">
        <title>Pichia sorbitophila, an interspecies yeast hybrid reveals early steps of genome resolution following polyploidization.</title>
        <authorList>
            <person name="Leh Louis V."/>
            <person name="Despons L."/>
            <person name="Friedrich A."/>
            <person name="Martin T."/>
            <person name="Durrens P."/>
            <person name="Casaregola S."/>
            <person name="Neuveglise C."/>
            <person name="Fairhead C."/>
            <person name="Marck C."/>
            <person name="Cruz J.A."/>
            <person name="Straub M.L."/>
            <person name="Kugler V."/>
            <person name="Sacerdot C."/>
            <person name="Uzunov Z."/>
            <person name="Thierry A."/>
            <person name="Weiss S."/>
            <person name="Bleykasten C."/>
            <person name="De Montigny J."/>
            <person name="Jacques N."/>
            <person name="Jung P."/>
            <person name="Lemaire M."/>
            <person name="Mallet S."/>
            <person name="Morel G."/>
            <person name="Richard G.F."/>
            <person name="Sarkar A."/>
            <person name="Savel G."/>
            <person name="Schacherer J."/>
            <person name="Seret M.L."/>
            <person name="Talla E."/>
            <person name="Samson G."/>
            <person name="Jubin C."/>
            <person name="Poulain J."/>
            <person name="Vacherie B."/>
            <person name="Barbe V."/>
            <person name="Pelletier E."/>
            <person name="Sherman D.J."/>
            <person name="Westhof E."/>
            <person name="Weissenbach J."/>
            <person name="Baret P.V."/>
            <person name="Wincker P."/>
            <person name="Gaillardin C."/>
            <person name="Dujon B."/>
            <person name="Souciet J.L."/>
        </authorList>
    </citation>
    <scope>NUCLEOTIDE SEQUENCE [LARGE SCALE GENOMIC DNA]</scope>
    <source>
        <strain evidence="12">ATCC MYA-4447 / BCRC 22081 / CBS 7064 / NBRC 10061 / NRRL Y-12695</strain>
    </source>
</reference>
<feature type="compositionally biased region" description="Low complexity" evidence="8">
    <location>
        <begin position="138"/>
        <end position="157"/>
    </location>
</feature>
<dbReference type="GO" id="GO:0006355">
    <property type="term" value="P:regulation of DNA-templated transcription"/>
    <property type="evidence" value="ECO:0007669"/>
    <property type="project" value="InterPro"/>
</dbReference>
<evidence type="ECO:0000256" key="7">
    <source>
        <dbReference type="ARBA" id="ARBA00023242"/>
    </source>
</evidence>
<dbReference type="PROSITE" id="PS51640">
    <property type="entry name" value="MRG"/>
    <property type="match status" value="1"/>
</dbReference>
<evidence type="ECO:0000256" key="3">
    <source>
        <dbReference type="ARBA" id="ARBA00018505"/>
    </source>
</evidence>
<evidence type="ECO:0000313" key="11">
    <source>
        <dbReference type="EMBL" id="CCE81495.1"/>
    </source>
</evidence>
<feature type="region of interest" description="Disordered" evidence="8">
    <location>
        <begin position="1"/>
        <end position="20"/>
    </location>
</feature>
<dbReference type="HOGENOM" id="CLU_039566_1_1_1"/>
<feature type="domain" description="MRG" evidence="9">
    <location>
        <begin position="161"/>
        <end position="329"/>
    </location>
</feature>
<organism evidence="11 12">
    <name type="scientific">Pichia sorbitophila (strain ATCC MYA-4447 / BCRC 22081 / CBS 7064 / NBRC 10061 / NRRL Y-12695)</name>
    <name type="common">Hybrid yeast</name>
    <dbReference type="NCBI Taxonomy" id="559304"/>
    <lineage>
        <taxon>Eukaryota</taxon>
        <taxon>Fungi</taxon>
        <taxon>Dikarya</taxon>
        <taxon>Ascomycota</taxon>
        <taxon>Saccharomycotina</taxon>
        <taxon>Pichiomycetes</taxon>
        <taxon>Debaryomycetaceae</taxon>
        <taxon>Millerozyma</taxon>
    </lineage>
</organism>
<dbReference type="GO" id="GO:0035267">
    <property type="term" value="C:NuA4 histone acetyltransferase complex"/>
    <property type="evidence" value="ECO:0007669"/>
    <property type="project" value="TreeGrafter"/>
</dbReference>
<dbReference type="STRING" id="559304.G8YE96"/>
<comment type="similarity">
    <text evidence="2">Belongs to the MRG family.</text>
</comment>
<evidence type="ECO:0000256" key="1">
    <source>
        <dbReference type="ARBA" id="ARBA00004123"/>
    </source>
</evidence>
<evidence type="ECO:0000256" key="6">
    <source>
        <dbReference type="ARBA" id="ARBA00023163"/>
    </source>
</evidence>
<keyword evidence="6" id="KW-0804">Transcription</keyword>
<dbReference type="GO" id="GO:0032221">
    <property type="term" value="C:Rpd3S complex"/>
    <property type="evidence" value="ECO:0007669"/>
    <property type="project" value="TreeGrafter"/>
</dbReference>
<dbReference type="Gene3D" id="2.30.30.140">
    <property type="match status" value="1"/>
</dbReference>
<dbReference type="PIRSF" id="PIRSF038133">
    <property type="entry name" value="HAT_Nua4_EAF3/MRG15"/>
    <property type="match status" value="1"/>
</dbReference>
<dbReference type="OMA" id="GLQTYFD"/>
<evidence type="ECO:0000256" key="4">
    <source>
        <dbReference type="ARBA" id="ARBA00022853"/>
    </source>
</evidence>
<comment type="subcellular location">
    <subcellularLocation>
        <location evidence="1">Nucleus</location>
    </subcellularLocation>
</comment>